<evidence type="ECO:0000313" key="1">
    <source>
        <dbReference type="EMBL" id="OGD55840.1"/>
    </source>
</evidence>
<dbReference type="EMBL" id="MEZN01000033">
    <property type="protein sequence ID" value="OGD55840.1"/>
    <property type="molecule type" value="Genomic_DNA"/>
</dbReference>
<dbReference type="STRING" id="1797460.A3E73_02335"/>
<proteinExistence type="predicted"/>
<dbReference type="AlphaFoldDB" id="A0A1F5DLD5"/>
<protein>
    <submittedName>
        <fullName evidence="1">Uncharacterized protein</fullName>
    </submittedName>
</protein>
<sequence length="123" mass="13905">MNEKPVLDTKTKDRLNRGIQLSEREEFDAFLEQVNRFLNKKEPGSILELTREGSELATEIDSSWKRSVRNSLLVTLGTSISGDVSHPDGKNMKITYLTNTLGLNVGWTMNNGEQVYQLEFAAK</sequence>
<evidence type="ECO:0000313" key="2">
    <source>
        <dbReference type="Proteomes" id="UP000176791"/>
    </source>
</evidence>
<name>A0A1F5DLD5_9BACT</name>
<dbReference type="Proteomes" id="UP000176791">
    <property type="component" value="Unassembled WGS sequence"/>
</dbReference>
<comment type="caution">
    <text evidence="1">The sequence shown here is derived from an EMBL/GenBank/DDBJ whole genome shotgun (WGS) entry which is preliminary data.</text>
</comment>
<accession>A0A1F5DLD5</accession>
<gene>
    <name evidence="1" type="ORF">A3E73_02335</name>
</gene>
<organism evidence="1 2">
    <name type="scientific">Candidatus Beckwithbacteria bacterium RIFCSPHIGHO2_12_FULL_47_17</name>
    <dbReference type="NCBI Taxonomy" id="1797460"/>
    <lineage>
        <taxon>Bacteria</taxon>
        <taxon>Candidatus Beckwithiibacteriota</taxon>
    </lineage>
</organism>
<reference evidence="1 2" key="1">
    <citation type="journal article" date="2016" name="Nat. Commun.">
        <title>Thousands of microbial genomes shed light on interconnected biogeochemical processes in an aquifer system.</title>
        <authorList>
            <person name="Anantharaman K."/>
            <person name="Brown C.T."/>
            <person name="Hug L.A."/>
            <person name="Sharon I."/>
            <person name="Castelle C.J."/>
            <person name="Probst A.J."/>
            <person name="Thomas B.C."/>
            <person name="Singh A."/>
            <person name="Wilkins M.J."/>
            <person name="Karaoz U."/>
            <person name="Brodie E.L."/>
            <person name="Williams K.H."/>
            <person name="Hubbard S.S."/>
            <person name="Banfield J.F."/>
        </authorList>
    </citation>
    <scope>NUCLEOTIDE SEQUENCE [LARGE SCALE GENOMIC DNA]</scope>
</reference>